<dbReference type="SUPFAM" id="SSF56801">
    <property type="entry name" value="Acetyl-CoA synthetase-like"/>
    <property type="match status" value="1"/>
</dbReference>
<name>A0A6A6RGU2_9PLEO</name>
<dbReference type="Pfam" id="PF00501">
    <property type="entry name" value="AMP-binding"/>
    <property type="match status" value="1"/>
</dbReference>
<organism evidence="5 6">
    <name type="scientific">Massarina eburnea CBS 473.64</name>
    <dbReference type="NCBI Taxonomy" id="1395130"/>
    <lineage>
        <taxon>Eukaryota</taxon>
        <taxon>Fungi</taxon>
        <taxon>Dikarya</taxon>
        <taxon>Ascomycota</taxon>
        <taxon>Pezizomycotina</taxon>
        <taxon>Dothideomycetes</taxon>
        <taxon>Pleosporomycetidae</taxon>
        <taxon>Pleosporales</taxon>
        <taxon>Massarineae</taxon>
        <taxon>Massarinaceae</taxon>
        <taxon>Massarina</taxon>
    </lineage>
</organism>
<dbReference type="FunFam" id="3.30.300.30:FF:000015">
    <property type="entry name" value="Nonribosomal peptide synthase SidD"/>
    <property type="match status" value="1"/>
</dbReference>
<evidence type="ECO:0000256" key="2">
    <source>
        <dbReference type="ARBA" id="ARBA00022553"/>
    </source>
</evidence>
<dbReference type="InterPro" id="IPR045851">
    <property type="entry name" value="AMP-bd_C_sf"/>
</dbReference>
<keyword evidence="2" id="KW-0597">Phosphoprotein</keyword>
<evidence type="ECO:0000313" key="5">
    <source>
        <dbReference type="EMBL" id="KAF2634689.1"/>
    </source>
</evidence>
<dbReference type="Gene3D" id="3.30.559.10">
    <property type="entry name" value="Chloramphenicol acetyltransferase-like domain"/>
    <property type="match status" value="1"/>
</dbReference>
<gene>
    <name evidence="5" type="ORF">P280DRAFT_438536</name>
</gene>
<dbReference type="AlphaFoldDB" id="A0A6A6RGU2"/>
<dbReference type="InterPro" id="IPR036736">
    <property type="entry name" value="ACP-like_sf"/>
</dbReference>
<dbReference type="PANTHER" id="PTHR45527">
    <property type="entry name" value="NONRIBOSOMAL PEPTIDE SYNTHETASE"/>
    <property type="match status" value="1"/>
</dbReference>
<dbReference type="InterPro" id="IPR042099">
    <property type="entry name" value="ANL_N_sf"/>
</dbReference>
<dbReference type="OrthoDB" id="416786at2759"/>
<keyword evidence="1" id="KW-0596">Phosphopantetheine</keyword>
<evidence type="ECO:0000313" key="6">
    <source>
        <dbReference type="Proteomes" id="UP000799753"/>
    </source>
</evidence>
<dbReference type="SUPFAM" id="SSF52777">
    <property type="entry name" value="CoA-dependent acyltransferases"/>
    <property type="match status" value="2"/>
</dbReference>
<dbReference type="CDD" id="cd05918">
    <property type="entry name" value="A_NRPS_SidN3_like"/>
    <property type="match status" value="1"/>
</dbReference>
<dbReference type="GO" id="GO:0043041">
    <property type="term" value="P:amino acid activation for nonribosomal peptide biosynthetic process"/>
    <property type="evidence" value="ECO:0007669"/>
    <property type="project" value="TreeGrafter"/>
</dbReference>
<keyword evidence="6" id="KW-1185">Reference proteome</keyword>
<dbReference type="Gene3D" id="3.30.300.30">
    <property type="match status" value="1"/>
</dbReference>
<dbReference type="InterPro" id="IPR010071">
    <property type="entry name" value="AA_adenyl_dom"/>
</dbReference>
<dbReference type="PANTHER" id="PTHR45527:SF1">
    <property type="entry name" value="FATTY ACID SYNTHASE"/>
    <property type="match status" value="1"/>
</dbReference>
<dbReference type="CDD" id="cd19545">
    <property type="entry name" value="FUM14_C_NRPS-like"/>
    <property type="match status" value="1"/>
</dbReference>
<dbReference type="InterPro" id="IPR009081">
    <property type="entry name" value="PP-bd_ACP"/>
</dbReference>
<dbReference type="GO" id="GO:0044550">
    <property type="term" value="P:secondary metabolite biosynthetic process"/>
    <property type="evidence" value="ECO:0007669"/>
    <property type="project" value="TreeGrafter"/>
</dbReference>
<dbReference type="PROSITE" id="PS50075">
    <property type="entry name" value="CARRIER"/>
    <property type="match status" value="1"/>
</dbReference>
<sequence length="1246" mass="135851">MVVLTSTLAEEVVMYCAAWAIVLGRHSGDGEADEVSVSFGCSIGDTQDKLHTLSLAFSAEKQVGDFLREVKKKVKTLAFSQSPARLQPFPSTLSVGSSAKPSHGGIAGAVNVSCTAGTITADGDQRNARIEVLLAHLERAVLQLRSPAPATPLRDIDIFGAVDLKHLLRWNQDPPPCVEETLCERFARQAALRPSAPAVCSWDRDLSYAELDGLSAKLAVELVRRGVGIQQRVALLFDKSALAVIAMLAVLRAGACFVHLGISMPTQRQAAILEAADAVLLVVDARNSAHLADHRAVPGLLISHASVAALPPPATPLPAVAPHYAAAVQFTSGSTGTPKGIVLEHAAIATSCDGMARAVNIGPDTRIFQFASYTFDASVGDIFYALSCGGCICSPSEQERVDDVAAAARRMQATWAFLTPSVLSLLQPRDIPSLRTLLLGGERPSPKHTALWAQSINVHAVMGPSECAIYCASSEPLRPDQPSSTFGRARGCRLWVVDSQDHTKLAPAGCPGELVVEGRTVARGYLHDAERTRNAFLEEVDVPWLPPQLPASSAPRRLYKAGDIVRFHVEDGTLSFIARKDNQVKLHGQRVELEEIEHHLKDAVPDVDSAIALLNTSATHTSRHPLIAFVVFAKASTAVQHADGLSTLLTSHGINILRTARTRLSTFLPPYMIPTLFIPLQSIPFTLNGKRDVVKLREVAQHLSHDELQSYSLSRESQVTTPLSPEEEKLRDLWALVLDIDPSEISSDSDFIRQGGDSLAAMQLVTAATKVDLHLPVSVTMAHPRLSDMASKMSLLSAQVQEQTPHPFSLLPTAIVLSDLKTRCAALCKVDTDQIDDIYPITPIQEMLLNASLRRPGTYILRLTFKLPASTLLETFVSAWDQVVRSVDVLRTRIIPDPDTGGFLQIVFKTFEGWDFYENMQEYESQNDYTTMGPGSRLARLAIIRNTPSKTPIFVFAAHHAIYDEFSLTLFFDRVAELCQTGKCGPLTPFKNYVAYTRRLPLPPTISFWRSTLEGSPAAVWPPVPRETNRGNTIIRQHVPLPIRPVEFTLAIFAQTAFTLLFSAQNSSDDVVFGMSFSGRDAALQNVISTAGPTLITIPFRARLDRNISLGNFLDEVRQAILKRAQHGHIGLPAIRTASPDAEKACAFRALFAVHPRHLEAPREIFGERLSLDEEMGRLALIFECFITDGGIDLVVEFNQGSLDKGEMDRFVQTFAVLLPKLIETPFDARVGDVSLGEVETGSGKM</sequence>
<evidence type="ECO:0000256" key="1">
    <source>
        <dbReference type="ARBA" id="ARBA00022450"/>
    </source>
</evidence>
<protein>
    <submittedName>
        <fullName evidence="5">Acetyl-CoA synthetase-like protein</fullName>
    </submittedName>
</protein>
<dbReference type="GO" id="GO:0031177">
    <property type="term" value="F:phosphopantetheine binding"/>
    <property type="evidence" value="ECO:0007669"/>
    <property type="project" value="TreeGrafter"/>
</dbReference>
<dbReference type="EMBL" id="MU006816">
    <property type="protein sequence ID" value="KAF2634689.1"/>
    <property type="molecule type" value="Genomic_DNA"/>
</dbReference>
<dbReference type="Gene3D" id="1.10.1200.10">
    <property type="entry name" value="ACP-like"/>
    <property type="match status" value="1"/>
</dbReference>
<evidence type="ECO:0000256" key="3">
    <source>
        <dbReference type="ARBA" id="ARBA00022598"/>
    </source>
</evidence>
<dbReference type="Gene3D" id="3.40.50.12780">
    <property type="entry name" value="N-terminal domain of ligase-like"/>
    <property type="match status" value="1"/>
</dbReference>
<proteinExistence type="predicted"/>
<accession>A0A6A6RGU2</accession>
<feature type="domain" description="Carrier" evidence="4">
    <location>
        <begin position="724"/>
        <end position="797"/>
    </location>
</feature>
<dbReference type="InterPro" id="IPR000873">
    <property type="entry name" value="AMP-dep_synth/lig_dom"/>
</dbReference>
<dbReference type="NCBIfam" id="TIGR01733">
    <property type="entry name" value="AA-adenyl-dom"/>
    <property type="match status" value="1"/>
</dbReference>
<dbReference type="InterPro" id="IPR023213">
    <property type="entry name" value="CAT-like_dom_sf"/>
</dbReference>
<dbReference type="GO" id="GO:0016874">
    <property type="term" value="F:ligase activity"/>
    <property type="evidence" value="ECO:0007669"/>
    <property type="project" value="UniProtKB-KW"/>
</dbReference>
<dbReference type="GO" id="GO:0005737">
    <property type="term" value="C:cytoplasm"/>
    <property type="evidence" value="ECO:0007669"/>
    <property type="project" value="TreeGrafter"/>
</dbReference>
<dbReference type="SUPFAM" id="SSF47336">
    <property type="entry name" value="ACP-like"/>
    <property type="match status" value="1"/>
</dbReference>
<dbReference type="InterPro" id="IPR001242">
    <property type="entry name" value="Condensation_dom"/>
</dbReference>
<dbReference type="Pfam" id="PF00550">
    <property type="entry name" value="PP-binding"/>
    <property type="match status" value="1"/>
</dbReference>
<reference evidence="5" key="1">
    <citation type="journal article" date="2020" name="Stud. Mycol.">
        <title>101 Dothideomycetes genomes: a test case for predicting lifestyles and emergence of pathogens.</title>
        <authorList>
            <person name="Haridas S."/>
            <person name="Albert R."/>
            <person name="Binder M."/>
            <person name="Bloem J."/>
            <person name="Labutti K."/>
            <person name="Salamov A."/>
            <person name="Andreopoulos B."/>
            <person name="Baker S."/>
            <person name="Barry K."/>
            <person name="Bills G."/>
            <person name="Bluhm B."/>
            <person name="Cannon C."/>
            <person name="Castanera R."/>
            <person name="Culley D."/>
            <person name="Daum C."/>
            <person name="Ezra D."/>
            <person name="Gonzalez J."/>
            <person name="Henrissat B."/>
            <person name="Kuo A."/>
            <person name="Liang C."/>
            <person name="Lipzen A."/>
            <person name="Lutzoni F."/>
            <person name="Magnuson J."/>
            <person name="Mondo S."/>
            <person name="Nolan M."/>
            <person name="Ohm R."/>
            <person name="Pangilinan J."/>
            <person name="Park H.-J."/>
            <person name="Ramirez L."/>
            <person name="Alfaro M."/>
            <person name="Sun H."/>
            <person name="Tritt A."/>
            <person name="Yoshinaga Y."/>
            <person name="Zwiers L.-H."/>
            <person name="Turgeon B."/>
            <person name="Goodwin S."/>
            <person name="Spatafora J."/>
            <person name="Crous P."/>
            <person name="Grigoriev I."/>
        </authorList>
    </citation>
    <scope>NUCLEOTIDE SEQUENCE</scope>
    <source>
        <strain evidence="5">CBS 473.64</strain>
    </source>
</reference>
<dbReference type="InterPro" id="IPR020845">
    <property type="entry name" value="AMP-binding_CS"/>
</dbReference>
<keyword evidence="3" id="KW-0436">Ligase</keyword>
<dbReference type="Gene3D" id="3.30.559.30">
    <property type="entry name" value="Nonribosomal peptide synthetase, condensation domain"/>
    <property type="match status" value="1"/>
</dbReference>
<dbReference type="PROSITE" id="PS00455">
    <property type="entry name" value="AMP_BINDING"/>
    <property type="match status" value="1"/>
</dbReference>
<dbReference type="Pfam" id="PF00668">
    <property type="entry name" value="Condensation"/>
    <property type="match status" value="1"/>
</dbReference>
<dbReference type="Proteomes" id="UP000799753">
    <property type="component" value="Unassembled WGS sequence"/>
</dbReference>
<evidence type="ECO:0000259" key="4">
    <source>
        <dbReference type="PROSITE" id="PS50075"/>
    </source>
</evidence>